<keyword evidence="1" id="KW-1133">Transmembrane helix</keyword>
<evidence type="ECO:0000256" key="1">
    <source>
        <dbReference type="SAM" id="Phobius"/>
    </source>
</evidence>
<dbReference type="RefSeq" id="WP_257857148.1">
    <property type="nucleotide sequence ID" value="NZ_CP102514.1"/>
</dbReference>
<dbReference type="EMBL" id="CP102514">
    <property type="protein sequence ID" value="UUY50848.1"/>
    <property type="molecule type" value="Genomic_DNA"/>
</dbReference>
<feature type="transmembrane region" description="Helical" evidence="1">
    <location>
        <begin position="12"/>
        <end position="42"/>
    </location>
</feature>
<evidence type="ECO:0000313" key="2">
    <source>
        <dbReference type="EMBL" id="UUY50848.1"/>
    </source>
</evidence>
<name>A0ABY5Q4D5_9ACTN</name>
<keyword evidence="1" id="KW-0472">Membrane</keyword>
<accession>A0ABY5Q4D5</accession>
<gene>
    <name evidence="2" type="ORF">NRK68_28595</name>
</gene>
<protein>
    <submittedName>
        <fullName evidence="2">Uncharacterized protein</fullName>
    </submittedName>
</protein>
<organism evidence="2 3">
    <name type="scientific">Streptomyces yangpuensis</name>
    <dbReference type="NCBI Taxonomy" id="1648182"/>
    <lineage>
        <taxon>Bacteria</taxon>
        <taxon>Bacillati</taxon>
        <taxon>Actinomycetota</taxon>
        <taxon>Actinomycetes</taxon>
        <taxon>Kitasatosporales</taxon>
        <taxon>Streptomycetaceae</taxon>
        <taxon>Streptomyces</taxon>
    </lineage>
</organism>
<keyword evidence="1" id="KW-0812">Transmembrane</keyword>
<dbReference type="GeneID" id="95577488"/>
<sequence length="67" mass="7249">MDLSPSAWWEALLPSLLAVASVTAAFVFAVAAGIVVVLRLVLRRRRRTVREEAAGGLAGFTWTPPEE</sequence>
<proteinExistence type="predicted"/>
<dbReference type="Proteomes" id="UP001057738">
    <property type="component" value="Chromosome"/>
</dbReference>
<reference evidence="2" key="1">
    <citation type="submission" date="2022-08" db="EMBL/GenBank/DDBJ databases">
        <authorList>
            <person name="Tian L."/>
        </authorList>
    </citation>
    <scope>NUCLEOTIDE SEQUENCE</scope>
    <source>
        <strain evidence="2">CM253</strain>
    </source>
</reference>
<evidence type="ECO:0000313" key="3">
    <source>
        <dbReference type="Proteomes" id="UP001057738"/>
    </source>
</evidence>
<keyword evidence="3" id="KW-1185">Reference proteome</keyword>